<organism evidence="2 3">
    <name type="scientific">Petromyces alliaceus</name>
    <name type="common">Aspergillus alliaceus</name>
    <dbReference type="NCBI Taxonomy" id="209559"/>
    <lineage>
        <taxon>Eukaryota</taxon>
        <taxon>Fungi</taxon>
        <taxon>Dikarya</taxon>
        <taxon>Ascomycota</taxon>
        <taxon>Pezizomycotina</taxon>
        <taxon>Eurotiomycetes</taxon>
        <taxon>Eurotiomycetidae</taxon>
        <taxon>Eurotiales</taxon>
        <taxon>Aspergillaceae</taxon>
        <taxon>Aspergillus</taxon>
        <taxon>Aspergillus subgen. Circumdati</taxon>
    </lineage>
</organism>
<reference evidence="2 3" key="1">
    <citation type="submission" date="2019-04" db="EMBL/GenBank/DDBJ databases">
        <title>Aspergillus burnettii sp. nov., novel species from soil in southeast Queensland.</title>
        <authorList>
            <person name="Gilchrist C.L.M."/>
            <person name="Pitt J.I."/>
            <person name="Lange L."/>
            <person name="Lacey H.J."/>
            <person name="Vuong D."/>
            <person name="Midgley D.J."/>
            <person name="Greenfield P."/>
            <person name="Bradbury M."/>
            <person name="Lacey E."/>
            <person name="Busk P.K."/>
            <person name="Pilgaard B."/>
            <person name="Chooi Y.H."/>
            <person name="Piggott A.M."/>
        </authorList>
    </citation>
    <scope>NUCLEOTIDE SEQUENCE [LARGE SCALE GENOMIC DNA]</scope>
    <source>
        <strain evidence="2 3">FRR 5400</strain>
    </source>
</reference>
<proteinExistence type="predicted"/>
<feature type="compositionally biased region" description="Polar residues" evidence="1">
    <location>
        <begin position="76"/>
        <end position="115"/>
    </location>
</feature>
<name>A0A8H6A854_PETAA</name>
<sequence length="134" mass="14881">MDVWFMGSTYGHGNNNDTNNTTKNTTNSSEHAHAKRRVPGVSFCHETSTWRQVNMDLELINEQATTLPLPHAYGNIGTQSSVPPNTQNDPPQSLQEGPCQEPSTVLNLPQTSDYCQTEAEEGQESQERPNKPKI</sequence>
<dbReference type="AlphaFoldDB" id="A0A8H6A854"/>
<comment type="caution">
    <text evidence="2">The sequence shown here is derived from an EMBL/GenBank/DDBJ whole genome shotgun (WGS) entry which is preliminary data.</text>
</comment>
<protein>
    <submittedName>
        <fullName evidence="2">Uncharacterized protein</fullName>
    </submittedName>
</protein>
<evidence type="ECO:0000313" key="3">
    <source>
        <dbReference type="Proteomes" id="UP000541154"/>
    </source>
</evidence>
<dbReference type="Proteomes" id="UP000541154">
    <property type="component" value="Unassembled WGS sequence"/>
</dbReference>
<feature type="region of interest" description="Disordered" evidence="1">
    <location>
        <begin position="9"/>
        <end position="40"/>
    </location>
</feature>
<accession>A0A8H6A854</accession>
<evidence type="ECO:0000313" key="2">
    <source>
        <dbReference type="EMBL" id="KAF5861103.1"/>
    </source>
</evidence>
<keyword evidence="3" id="KW-1185">Reference proteome</keyword>
<evidence type="ECO:0000256" key="1">
    <source>
        <dbReference type="SAM" id="MobiDB-lite"/>
    </source>
</evidence>
<feature type="region of interest" description="Disordered" evidence="1">
    <location>
        <begin position="69"/>
        <end position="134"/>
    </location>
</feature>
<gene>
    <name evidence="2" type="ORF">ETB97_000614</name>
</gene>
<feature type="compositionally biased region" description="Basic and acidic residues" evidence="1">
    <location>
        <begin position="125"/>
        <end position="134"/>
    </location>
</feature>
<dbReference type="EMBL" id="SPNV01000109">
    <property type="protein sequence ID" value="KAF5861103.1"/>
    <property type="molecule type" value="Genomic_DNA"/>
</dbReference>
<feature type="compositionally biased region" description="Low complexity" evidence="1">
    <location>
        <begin position="14"/>
        <end position="27"/>
    </location>
</feature>